<feature type="compositionally biased region" description="Basic residues" evidence="1">
    <location>
        <begin position="148"/>
        <end position="183"/>
    </location>
</feature>
<feature type="non-terminal residue" evidence="2">
    <location>
        <position position="493"/>
    </location>
</feature>
<feature type="compositionally biased region" description="Low complexity" evidence="1">
    <location>
        <begin position="368"/>
        <end position="389"/>
    </location>
</feature>
<feature type="compositionally biased region" description="Basic and acidic residues" evidence="1">
    <location>
        <begin position="200"/>
        <end position="211"/>
    </location>
</feature>
<feature type="compositionally biased region" description="Low complexity" evidence="1">
    <location>
        <begin position="92"/>
        <end position="110"/>
    </location>
</feature>
<accession>A0A6J4NTM3</accession>
<feature type="compositionally biased region" description="Gly residues" evidence="1">
    <location>
        <begin position="276"/>
        <end position="285"/>
    </location>
</feature>
<name>A0A6J4NTM3_9PSEU</name>
<feature type="region of interest" description="Disordered" evidence="1">
    <location>
        <begin position="1"/>
        <end position="493"/>
    </location>
</feature>
<dbReference type="AlphaFoldDB" id="A0A6J4NTM3"/>
<proteinExistence type="predicted"/>
<protein>
    <submittedName>
        <fullName evidence="2">Amidase MSMEG_6673</fullName>
    </submittedName>
</protein>
<feature type="compositionally biased region" description="Basic residues" evidence="1">
    <location>
        <begin position="456"/>
        <end position="475"/>
    </location>
</feature>
<feature type="compositionally biased region" description="Low complexity" evidence="1">
    <location>
        <begin position="481"/>
        <end position="493"/>
    </location>
</feature>
<feature type="compositionally biased region" description="Basic residues" evidence="1">
    <location>
        <begin position="226"/>
        <end position="252"/>
    </location>
</feature>
<feature type="compositionally biased region" description="Basic and acidic residues" evidence="1">
    <location>
        <begin position="414"/>
        <end position="428"/>
    </location>
</feature>
<evidence type="ECO:0000256" key="1">
    <source>
        <dbReference type="SAM" id="MobiDB-lite"/>
    </source>
</evidence>
<gene>
    <name evidence="2" type="ORF">AVDCRST_MAG66-1219</name>
</gene>
<evidence type="ECO:0000313" key="2">
    <source>
        <dbReference type="EMBL" id="CAA9396908.1"/>
    </source>
</evidence>
<feature type="compositionally biased region" description="Basic residues" evidence="1">
    <location>
        <begin position="24"/>
        <end position="42"/>
    </location>
</feature>
<feature type="compositionally biased region" description="Basic residues" evidence="1">
    <location>
        <begin position="396"/>
        <end position="413"/>
    </location>
</feature>
<feature type="compositionally biased region" description="Basic and acidic residues" evidence="1">
    <location>
        <begin position="116"/>
        <end position="137"/>
    </location>
</feature>
<feature type="non-terminal residue" evidence="2">
    <location>
        <position position="1"/>
    </location>
</feature>
<organism evidence="2">
    <name type="scientific">uncultured Pseudonocardia sp</name>
    <dbReference type="NCBI Taxonomy" id="211455"/>
    <lineage>
        <taxon>Bacteria</taxon>
        <taxon>Bacillati</taxon>
        <taxon>Actinomycetota</taxon>
        <taxon>Actinomycetes</taxon>
        <taxon>Pseudonocardiales</taxon>
        <taxon>Pseudonocardiaceae</taxon>
        <taxon>Pseudonocardia</taxon>
        <taxon>environmental samples</taxon>
    </lineage>
</organism>
<feature type="compositionally biased region" description="Low complexity" evidence="1">
    <location>
        <begin position="184"/>
        <end position="193"/>
    </location>
</feature>
<dbReference type="EMBL" id="CADCUS010000179">
    <property type="protein sequence ID" value="CAA9396908.1"/>
    <property type="molecule type" value="Genomic_DNA"/>
</dbReference>
<feature type="compositionally biased region" description="Basic residues" evidence="1">
    <location>
        <begin position="262"/>
        <end position="275"/>
    </location>
</feature>
<sequence>GGVRRVPLARRRGPGPAGREGGGRRARAARRRARPRRRRRRGPQPDRPSDARPGPRTRGRRAHRTVRRRPVPDQGPGAALRGAADGRRVAVARDAAGRAARRGGPALAGRRAGGVRQDHDPRVRGEGGHRARAHRADPQPVGPDPHPRRVVGRVRGRRRRRGRAGGGGQRRRRLDPHPRRVLRAVRAQAGARPRAGRAGRGREPARRRVERGGVPVGAGHRGDARRPRRPRPRRSLPRRRTGGPLHRARRARAGPAADRVQHRLPARHAGRRRGGRGGAGRGGAAGVARARGRAGDQRGRRAPARPGLPHDVVRGGRPAGRLGPDDHRLRSRRLRARHPADGRAGPGHPGPGLPRRARPVERPHPRAGRLPRALRPAAHPDAGAAAGADRGAGRAGARRAGRARAARAARHPRPRPDRPGGPARHPEPRPVPLHPAGEHHRAPGDVGAAALDGHRPAARRPVRRTARRRGPHARARGAAGGRAALVRPAPAGV</sequence>
<reference evidence="2" key="1">
    <citation type="submission" date="2020-02" db="EMBL/GenBank/DDBJ databases">
        <authorList>
            <person name="Meier V. D."/>
        </authorList>
    </citation>
    <scope>NUCLEOTIDE SEQUENCE</scope>
    <source>
        <strain evidence="2">AVDCRST_MAG66</strain>
    </source>
</reference>
<feature type="compositionally biased region" description="Basic residues" evidence="1">
    <location>
        <begin position="55"/>
        <end position="69"/>
    </location>
</feature>